<organism evidence="1 2">
    <name type="scientific">Phaseolus vulgaris</name>
    <name type="common">Kidney bean</name>
    <name type="synonym">French bean</name>
    <dbReference type="NCBI Taxonomy" id="3885"/>
    <lineage>
        <taxon>Eukaryota</taxon>
        <taxon>Viridiplantae</taxon>
        <taxon>Streptophyta</taxon>
        <taxon>Embryophyta</taxon>
        <taxon>Tracheophyta</taxon>
        <taxon>Spermatophyta</taxon>
        <taxon>Magnoliopsida</taxon>
        <taxon>eudicotyledons</taxon>
        <taxon>Gunneridae</taxon>
        <taxon>Pentapetalae</taxon>
        <taxon>rosids</taxon>
        <taxon>fabids</taxon>
        <taxon>Fabales</taxon>
        <taxon>Fabaceae</taxon>
        <taxon>Papilionoideae</taxon>
        <taxon>50 kb inversion clade</taxon>
        <taxon>NPAAA clade</taxon>
        <taxon>indigoferoid/millettioid clade</taxon>
        <taxon>Phaseoleae</taxon>
        <taxon>Phaseolus</taxon>
    </lineage>
</organism>
<name>A0ACC3P206_PHAVU</name>
<sequence>MRSYGKEYITTSLICQFLMIVVFQMLDPLLVYVLPGNMLIHMLCVAEHLLFSGIKLFLCGGLRGRLVCRHSIYGRTCPT</sequence>
<accession>A0ACC3P206</accession>
<evidence type="ECO:0000313" key="1">
    <source>
        <dbReference type="EMBL" id="KAK6646219.1"/>
    </source>
</evidence>
<dbReference type="EMBL" id="MU967755">
    <property type="protein sequence ID" value="KAK6646219.1"/>
    <property type="molecule type" value="Genomic_DNA"/>
</dbReference>
<comment type="caution">
    <text evidence="1">The sequence shown here is derived from an EMBL/GenBank/DDBJ whole genome shotgun (WGS) entry which is preliminary data.</text>
</comment>
<keyword evidence="2" id="KW-1185">Reference proteome</keyword>
<dbReference type="Proteomes" id="UP000000226">
    <property type="component" value="Unassembled WGS sequence"/>
</dbReference>
<proteinExistence type="predicted"/>
<reference evidence="1" key="1">
    <citation type="submission" date="2023-07" db="EMBL/GenBank/DDBJ databases">
        <title>WGS assembly of Phaseolus vulgaris.</title>
        <authorList>
            <person name="Schmutz J."/>
            <person name="Mcclean P."/>
            <person name="Shu S."/>
            <person name="Cregan P."/>
            <person name="Rokhsar D."/>
            <person name="Jackson S."/>
        </authorList>
    </citation>
    <scope>NUCLEOTIDE SEQUENCE</scope>
</reference>
<gene>
    <name evidence="1" type="ORF">PHAVU_L002937</name>
</gene>
<evidence type="ECO:0000313" key="2">
    <source>
        <dbReference type="Proteomes" id="UP000000226"/>
    </source>
</evidence>
<protein>
    <submittedName>
        <fullName evidence="1">Uncharacterized protein</fullName>
    </submittedName>
</protein>